<sequence length="184" mass="18792">MKSRVVLLPSIVITIALAGCSPLTDARSDEGPRALAPSPTMTTFSVPGSSGKTEPSGPTVPAAGENDERVAPTEIDATAATDAKGMAAAFLLAYSQNTLTTDAWFAGIRGFLTPAVADAYQYSKPTSIPTFALTGAATIQDGATASSATVDVPTSIGVYQVLLVRPSPTGPWLASRAVPPARSR</sequence>
<dbReference type="Proteomes" id="UP000239698">
    <property type="component" value="Unassembled WGS sequence"/>
</dbReference>
<protein>
    <recommendedName>
        <fullName evidence="5">Lipoprotein</fullName>
    </recommendedName>
</protein>
<evidence type="ECO:0000256" key="2">
    <source>
        <dbReference type="SAM" id="SignalP"/>
    </source>
</evidence>
<name>A0ABX5A7Y9_RATRA</name>
<feature type="compositionally biased region" description="Polar residues" evidence="1">
    <location>
        <begin position="39"/>
        <end position="53"/>
    </location>
</feature>
<organism evidence="3 4">
    <name type="scientific">Rathayibacter rathayi</name>
    <name type="common">Corynebacterium rathayi</name>
    <dbReference type="NCBI Taxonomy" id="33887"/>
    <lineage>
        <taxon>Bacteria</taxon>
        <taxon>Bacillati</taxon>
        <taxon>Actinomycetota</taxon>
        <taxon>Actinomycetes</taxon>
        <taxon>Micrococcales</taxon>
        <taxon>Microbacteriaceae</taxon>
        <taxon>Rathayibacter</taxon>
    </lineage>
</organism>
<evidence type="ECO:0000313" key="4">
    <source>
        <dbReference type="Proteomes" id="UP000239698"/>
    </source>
</evidence>
<feature type="signal peptide" evidence="2">
    <location>
        <begin position="1"/>
        <end position="18"/>
    </location>
</feature>
<dbReference type="EMBL" id="PSVT01000061">
    <property type="protein sequence ID" value="PPH71215.1"/>
    <property type="molecule type" value="Genomic_DNA"/>
</dbReference>
<proteinExistence type="predicted"/>
<dbReference type="PROSITE" id="PS51257">
    <property type="entry name" value="PROKAR_LIPOPROTEIN"/>
    <property type="match status" value="1"/>
</dbReference>
<gene>
    <name evidence="3" type="ORF">C5C40_15350</name>
</gene>
<evidence type="ECO:0008006" key="5">
    <source>
        <dbReference type="Google" id="ProtNLM"/>
    </source>
</evidence>
<reference evidence="3 4" key="1">
    <citation type="submission" date="2018-02" db="EMBL/GenBank/DDBJ databases">
        <title>Bacteriophage NCPPB3778 and a type I-E CRISPR drive the evolution of the US Biological Select Agent, Rathayibacter toxicus.</title>
        <authorList>
            <person name="Davis E.W.II."/>
            <person name="Tabima J.F."/>
            <person name="Weisberg A.J."/>
            <person name="Lopes L.D."/>
            <person name="Wiseman M.S."/>
            <person name="Wiseman M.S."/>
            <person name="Pupko T."/>
            <person name="Belcher M.S."/>
            <person name="Sechler A.J."/>
            <person name="Tancos M.A."/>
            <person name="Schroeder B.K."/>
            <person name="Murray T.D."/>
            <person name="Luster D.G."/>
            <person name="Schneider W.L."/>
            <person name="Rogers E."/>
            <person name="Andreote F.D."/>
            <person name="Grunwald N.J."/>
            <person name="Putnam M.L."/>
            <person name="Chang J.H."/>
        </authorList>
    </citation>
    <scope>NUCLEOTIDE SEQUENCE [LARGE SCALE GENOMIC DNA]</scope>
    <source>
        <strain evidence="3 4">AY1D6</strain>
    </source>
</reference>
<accession>A0ABX5A7Y9</accession>
<comment type="caution">
    <text evidence="3">The sequence shown here is derived from an EMBL/GenBank/DDBJ whole genome shotgun (WGS) entry which is preliminary data.</text>
</comment>
<keyword evidence="4" id="KW-1185">Reference proteome</keyword>
<evidence type="ECO:0000256" key="1">
    <source>
        <dbReference type="SAM" id="MobiDB-lite"/>
    </source>
</evidence>
<feature type="chain" id="PRO_5046679687" description="Lipoprotein" evidence="2">
    <location>
        <begin position="19"/>
        <end position="184"/>
    </location>
</feature>
<evidence type="ECO:0000313" key="3">
    <source>
        <dbReference type="EMBL" id="PPH71215.1"/>
    </source>
</evidence>
<feature type="region of interest" description="Disordered" evidence="1">
    <location>
        <begin position="26"/>
        <end position="68"/>
    </location>
</feature>
<dbReference type="RefSeq" id="WP_097167976.1">
    <property type="nucleotide sequence ID" value="NZ_PSUD01000056.1"/>
</dbReference>
<keyword evidence="2" id="KW-0732">Signal</keyword>